<dbReference type="SUPFAM" id="SSF52540">
    <property type="entry name" value="P-loop containing nucleoside triphosphate hydrolases"/>
    <property type="match status" value="1"/>
</dbReference>
<comment type="pathway">
    <text evidence="5">Cofactor biosynthesis; coenzyme A biosynthesis; CoA from (R)-pantothenate: step 5/5.</text>
</comment>
<dbReference type="Gene3D" id="3.40.50.300">
    <property type="entry name" value="P-loop containing nucleotide triphosphate hydrolases"/>
    <property type="match status" value="1"/>
</dbReference>
<dbReference type="HAMAP" id="MF_00376">
    <property type="entry name" value="Dephospho_CoA_kinase"/>
    <property type="match status" value="1"/>
</dbReference>
<reference evidence="8 10" key="2">
    <citation type="submission" date="2018-06" db="EMBL/GenBank/DDBJ databases">
        <authorList>
            <consortium name="Pathogen Informatics"/>
            <person name="Doyle S."/>
        </authorList>
    </citation>
    <scope>NUCLEOTIDE SEQUENCE [LARGE SCALE GENOMIC DNA]</scope>
    <source>
        <strain evidence="8 10">NCTC11632</strain>
    </source>
</reference>
<dbReference type="PROSITE" id="PS51219">
    <property type="entry name" value="DPCK"/>
    <property type="match status" value="1"/>
</dbReference>
<keyword evidence="4 5" id="KW-0173">Coenzyme A biosynthesis</keyword>
<evidence type="ECO:0000256" key="5">
    <source>
        <dbReference type="HAMAP-Rule" id="MF_00376"/>
    </source>
</evidence>
<keyword evidence="2 5" id="KW-0547">Nucleotide-binding</keyword>
<dbReference type="InterPro" id="IPR027417">
    <property type="entry name" value="P-loop_NTPase"/>
</dbReference>
<sequence>MQTIGITGGIGSGKSVISHLLRLMNTLVYDSDFEAKRLYETDTELAGKMKMRFGEDIYYNGKNKLNRTRLAEIIFKDPHALADTNALVHPAVTRHFEEWRHEQALQGYSLVAVESAILFESPLYPLVDTVWVVTAPEEQRLKRAAKRDGVSSGAVAERIGRQMPQEEMIRRADAVISNDGSELLIPRIAGLLRQFR</sequence>
<comment type="similarity">
    <text evidence="1 5">Belongs to the CoaE family.</text>
</comment>
<evidence type="ECO:0000256" key="3">
    <source>
        <dbReference type="ARBA" id="ARBA00022840"/>
    </source>
</evidence>
<organism evidence="7 9">
    <name type="scientific">Porphyromonas macacae</name>
    <dbReference type="NCBI Taxonomy" id="28115"/>
    <lineage>
        <taxon>Bacteria</taxon>
        <taxon>Pseudomonadati</taxon>
        <taxon>Bacteroidota</taxon>
        <taxon>Bacteroidia</taxon>
        <taxon>Bacteroidales</taxon>
        <taxon>Porphyromonadaceae</taxon>
        <taxon>Porphyromonas</taxon>
    </lineage>
</organism>
<evidence type="ECO:0000313" key="8">
    <source>
        <dbReference type="EMBL" id="SUB88385.1"/>
    </source>
</evidence>
<dbReference type="RefSeq" id="WP_025004683.1">
    <property type="nucleotide sequence ID" value="NZ_JASBZX010000012.1"/>
</dbReference>
<protein>
    <recommendedName>
        <fullName evidence="5 6">Dephospho-CoA kinase</fullName>
        <ecNumber evidence="5 6">2.7.1.24</ecNumber>
    </recommendedName>
    <alternativeName>
        <fullName evidence="5">Dephosphocoenzyme A kinase</fullName>
    </alternativeName>
</protein>
<evidence type="ECO:0000313" key="9">
    <source>
        <dbReference type="Proteomes" id="UP000030103"/>
    </source>
</evidence>
<gene>
    <name evidence="5 8" type="primary">coaE</name>
    <name evidence="7" type="ORF">HQ47_10190</name>
    <name evidence="8" type="ORF">NCTC11632_00454</name>
</gene>
<dbReference type="NCBIfam" id="TIGR00152">
    <property type="entry name" value="dephospho-CoA kinase"/>
    <property type="match status" value="1"/>
</dbReference>
<name>A0A0A2E060_9PORP</name>
<evidence type="ECO:0000313" key="10">
    <source>
        <dbReference type="Proteomes" id="UP000254156"/>
    </source>
</evidence>
<dbReference type="GO" id="GO:0004140">
    <property type="term" value="F:dephospho-CoA kinase activity"/>
    <property type="evidence" value="ECO:0007669"/>
    <property type="project" value="UniProtKB-UniRule"/>
</dbReference>
<evidence type="ECO:0000256" key="2">
    <source>
        <dbReference type="ARBA" id="ARBA00022741"/>
    </source>
</evidence>
<accession>A0A0A2E060</accession>
<evidence type="ECO:0000313" key="7">
    <source>
        <dbReference type="EMBL" id="KGN72303.1"/>
    </source>
</evidence>
<comment type="subcellular location">
    <subcellularLocation>
        <location evidence="5">Cytoplasm</location>
    </subcellularLocation>
</comment>
<dbReference type="AlphaFoldDB" id="A0A0A2E060"/>
<dbReference type="EMBL" id="JRFA01000031">
    <property type="protein sequence ID" value="KGN72303.1"/>
    <property type="molecule type" value="Genomic_DNA"/>
</dbReference>
<feature type="binding site" evidence="5">
    <location>
        <begin position="11"/>
        <end position="16"/>
    </location>
    <ligand>
        <name>ATP</name>
        <dbReference type="ChEBI" id="CHEBI:30616"/>
    </ligand>
</feature>
<dbReference type="InterPro" id="IPR001977">
    <property type="entry name" value="Depp_CoAkinase"/>
</dbReference>
<reference evidence="7 9" key="1">
    <citation type="submission" date="2014-09" db="EMBL/GenBank/DDBJ databases">
        <title>Draft Genome Sequence of Porphyromonas macacae COT-192_OH2859.</title>
        <authorList>
            <person name="Wallis C."/>
            <person name="Deusch O."/>
            <person name="O'Flynn C."/>
            <person name="Davis I."/>
            <person name="Horsfall A."/>
            <person name="Kirkwood N."/>
            <person name="Harris S."/>
            <person name="Eisen J.A."/>
            <person name="Coil D.A."/>
            <person name="Darling A.E."/>
            <person name="Jospin G."/>
            <person name="Alexiev A."/>
        </authorList>
    </citation>
    <scope>NUCLEOTIDE SEQUENCE [LARGE SCALE GENOMIC DNA]</scope>
    <source>
        <strain evidence="9">COT-192 OH2859</strain>
        <strain evidence="7">COT-192_OH2859</strain>
    </source>
</reference>
<dbReference type="Proteomes" id="UP000030103">
    <property type="component" value="Unassembled WGS sequence"/>
</dbReference>
<evidence type="ECO:0000256" key="1">
    <source>
        <dbReference type="ARBA" id="ARBA00009018"/>
    </source>
</evidence>
<keyword evidence="5" id="KW-0963">Cytoplasm</keyword>
<dbReference type="CDD" id="cd02022">
    <property type="entry name" value="DPCK"/>
    <property type="match status" value="1"/>
</dbReference>
<keyword evidence="3 5" id="KW-0067">ATP-binding</keyword>
<dbReference type="OrthoDB" id="9812943at2"/>
<dbReference type="eggNOG" id="COG0237">
    <property type="taxonomic scope" value="Bacteria"/>
</dbReference>
<dbReference type="Proteomes" id="UP000254156">
    <property type="component" value="Unassembled WGS sequence"/>
</dbReference>
<comment type="catalytic activity">
    <reaction evidence="5">
        <text>3'-dephospho-CoA + ATP = ADP + CoA + H(+)</text>
        <dbReference type="Rhea" id="RHEA:18245"/>
        <dbReference type="ChEBI" id="CHEBI:15378"/>
        <dbReference type="ChEBI" id="CHEBI:30616"/>
        <dbReference type="ChEBI" id="CHEBI:57287"/>
        <dbReference type="ChEBI" id="CHEBI:57328"/>
        <dbReference type="ChEBI" id="CHEBI:456216"/>
        <dbReference type="EC" id="2.7.1.24"/>
    </reaction>
</comment>
<keyword evidence="5 8" id="KW-0808">Transferase</keyword>
<dbReference type="STRING" id="28115.HQ47_10190"/>
<dbReference type="GO" id="GO:0015937">
    <property type="term" value="P:coenzyme A biosynthetic process"/>
    <property type="evidence" value="ECO:0007669"/>
    <property type="project" value="UniProtKB-UniRule"/>
</dbReference>
<keyword evidence="9" id="KW-1185">Reference proteome</keyword>
<dbReference type="GO" id="GO:0005737">
    <property type="term" value="C:cytoplasm"/>
    <property type="evidence" value="ECO:0007669"/>
    <property type="project" value="UniProtKB-SubCell"/>
</dbReference>
<dbReference type="EC" id="2.7.1.24" evidence="5 6"/>
<proteinExistence type="inferred from homology"/>
<dbReference type="GO" id="GO:0005524">
    <property type="term" value="F:ATP binding"/>
    <property type="evidence" value="ECO:0007669"/>
    <property type="project" value="UniProtKB-UniRule"/>
</dbReference>
<dbReference type="Pfam" id="PF01121">
    <property type="entry name" value="CoaE"/>
    <property type="match status" value="1"/>
</dbReference>
<keyword evidence="5 8" id="KW-0418">Kinase</keyword>
<dbReference type="PANTHER" id="PTHR10695:SF46">
    <property type="entry name" value="BIFUNCTIONAL COENZYME A SYNTHASE-RELATED"/>
    <property type="match status" value="1"/>
</dbReference>
<evidence type="ECO:0000256" key="6">
    <source>
        <dbReference type="NCBIfam" id="TIGR00152"/>
    </source>
</evidence>
<dbReference type="UniPathway" id="UPA00241">
    <property type="reaction ID" value="UER00356"/>
</dbReference>
<evidence type="ECO:0000256" key="4">
    <source>
        <dbReference type="ARBA" id="ARBA00022993"/>
    </source>
</evidence>
<comment type="function">
    <text evidence="5">Catalyzes the phosphorylation of the 3'-hydroxyl group of dephosphocoenzyme A to form coenzyme A.</text>
</comment>
<dbReference type="PANTHER" id="PTHR10695">
    <property type="entry name" value="DEPHOSPHO-COA KINASE-RELATED"/>
    <property type="match status" value="1"/>
</dbReference>
<dbReference type="EMBL" id="UGTF01000002">
    <property type="protein sequence ID" value="SUB88385.1"/>
    <property type="molecule type" value="Genomic_DNA"/>
</dbReference>